<dbReference type="InterPro" id="IPR036358">
    <property type="entry name" value="BTD_sf"/>
</dbReference>
<evidence type="ECO:0000259" key="2">
    <source>
        <dbReference type="Pfam" id="PF20144"/>
    </source>
</evidence>
<evidence type="ECO:0000313" key="3">
    <source>
        <dbReference type="EMBL" id="CBY08076.1"/>
    </source>
</evidence>
<keyword evidence="5" id="KW-1185">Reference proteome</keyword>
<dbReference type="Pfam" id="PF09270">
    <property type="entry name" value="BTD"/>
    <property type="match status" value="1"/>
</dbReference>
<dbReference type="Proteomes" id="UP000001307">
    <property type="component" value="Unassembled WGS sequence"/>
</dbReference>
<dbReference type="PANTHER" id="PTHR10665">
    <property type="entry name" value="RECOMBINING BINDING PROTEIN SUPPRESSOR OF HAIRLESS"/>
    <property type="match status" value="1"/>
</dbReference>
<gene>
    <name evidence="3" type="ORF">GSOID_T00004081001</name>
    <name evidence="4" type="ORF">GSOID_T00019703001</name>
</gene>
<dbReference type="Proteomes" id="UP000011014">
    <property type="component" value="Unassembled WGS sequence"/>
</dbReference>
<evidence type="ECO:0000313" key="4">
    <source>
        <dbReference type="EMBL" id="CBY39155.1"/>
    </source>
</evidence>
<dbReference type="GO" id="GO:0000978">
    <property type="term" value="F:RNA polymerase II cis-regulatory region sequence-specific DNA binding"/>
    <property type="evidence" value="ECO:0007669"/>
    <property type="project" value="InterPro"/>
</dbReference>
<dbReference type="SUPFAM" id="SSF110217">
    <property type="entry name" value="DNA-binding protein LAG-1 (CSL)"/>
    <property type="match status" value="1"/>
</dbReference>
<dbReference type="SUPFAM" id="SSF81296">
    <property type="entry name" value="E set domains"/>
    <property type="match status" value="1"/>
</dbReference>
<dbReference type="InParanoid" id="E4X874"/>
<dbReference type="InterPro" id="IPR013783">
    <property type="entry name" value="Ig-like_fold"/>
</dbReference>
<dbReference type="GO" id="GO:0001228">
    <property type="term" value="F:DNA-binding transcription activator activity, RNA polymerase II-specific"/>
    <property type="evidence" value="ECO:0007669"/>
    <property type="project" value="InterPro"/>
</dbReference>
<accession>E4X874</accession>
<dbReference type="EMBL" id="FN655443">
    <property type="protein sequence ID" value="CBY39155.1"/>
    <property type="molecule type" value="Genomic_DNA"/>
</dbReference>
<feature type="domain" description="RBP-Jkappa IPT" evidence="2">
    <location>
        <begin position="128"/>
        <end position="219"/>
    </location>
</feature>
<dbReference type="InterPro" id="IPR040159">
    <property type="entry name" value="CLS_fam"/>
</dbReference>
<dbReference type="InterPro" id="IPR015350">
    <property type="entry name" value="Beta-trefoil_DNA-bd_dom"/>
</dbReference>
<reference evidence="3" key="1">
    <citation type="journal article" date="2010" name="Science">
        <title>Plasticity of animal genome architecture unmasked by rapid evolution of a pelagic tunicate.</title>
        <authorList>
            <person name="Denoeud F."/>
            <person name="Henriet S."/>
            <person name="Mungpakdee S."/>
            <person name="Aury J.M."/>
            <person name="Da Silva C."/>
            <person name="Brinkmann H."/>
            <person name="Mikhaleva J."/>
            <person name="Olsen L.C."/>
            <person name="Jubin C."/>
            <person name="Canestro C."/>
            <person name="Bouquet J.M."/>
            <person name="Danks G."/>
            <person name="Poulain J."/>
            <person name="Campsteijn C."/>
            <person name="Adamski M."/>
            <person name="Cross I."/>
            <person name="Yadetie F."/>
            <person name="Muffato M."/>
            <person name="Louis A."/>
            <person name="Butcher S."/>
            <person name="Tsagkogeorga G."/>
            <person name="Konrad A."/>
            <person name="Singh S."/>
            <person name="Jensen M.F."/>
            <person name="Cong E.H."/>
            <person name="Eikeseth-Otteraa H."/>
            <person name="Noel B."/>
            <person name="Anthouard V."/>
            <person name="Porcel B.M."/>
            <person name="Kachouri-Lafond R."/>
            <person name="Nishino A."/>
            <person name="Ugolini M."/>
            <person name="Chourrout P."/>
            <person name="Nishida H."/>
            <person name="Aasland R."/>
            <person name="Huzurbazar S."/>
            <person name="Westhof E."/>
            <person name="Delsuc F."/>
            <person name="Lehrach H."/>
            <person name="Reinhardt R."/>
            <person name="Weissenbach J."/>
            <person name="Roy S.W."/>
            <person name="Artiguenave F."/>
            <person name="Postlethwait J.H."/>
            <person name="Manak J.R."/>
            <person name="Thompson E.M."/>
            <person name="Jaillon O."/>
            <person name="Du Pasquier L."/>
            <person name="Boudinot P."/>
            <person name="Liberles D.A."/>
            <person name="Volff J.N."/>
            <person name="Philippe H."/>
            <person name="Lenhard B."/>
            <person name="Roest Crollius H."/>
            <person name="Wincker P."/>
            <person name="Chourrout D."/>
        </authorList>
    </citation>
    <scope>NUCLEOTIDE SEQUENCE [LARGE SCALE GENOMIC DNA]</scope>
</reference>
<evidence type="ECO:0000259" key="1">
    <source>
        <dbReference type="Pfam" id="PF09270"/>
    </source>
</evidence>
<name>E4X874_OIKDI</name>
<protein>
    <submittedName>
        <fullName evidence="3">Uncharacterized protein</fullName>
    </submittedName>
</protein>
<dbReference type="OrthoDB" id="10388464at2759"/>
<proteinExistence type="predicted"/>
<organism evidence="3">
    <name type="scientific">Oikopleura dioica</name>
    <name type="common">Tunicate</name>
    <dbReference type="NCBI Taxonomy" id="34765"/>
    <lineage>
        <taxon>Eukaryota</taxon>
        <taxon>Metazoa</taxon>
        <taxon>Chordata</taxon>
        <taxon>Tunicata</taxon>
        <taxon>Appendicularia</taxon>
        <taxon>Copelata</taxon>
        <taxon>Oikopleuridae</taxon>
        <taxon>Oikopleura</taxon>
    </lineage>
</organism>
<dbReference type="InterPro" id="IPR014756">
    <property type="entry name" value="Ig_E-set"/>
</dbReference>
<dbReference type="Gene3D" id="2.80.10.50">
    <property type="match status" value="1"/>
</dbReference>
<dbReference type="AlphaFoldDB" id="E4X874"/>
<dbReference type="InterPro" id="IPR038007">
    <property type="entry name" value="RBP-Jkappa_IPT"/>
</dbReference>
<sequence>MYALDSDLETARSGFINYGQVVQLVSESAGLSLPPTIIHKCELALAKTDCKEPVSQLHRVALEFIRPSISIGETSRYFLENDHGKVAIYEAKLDDVDSVSLPDGCFWTILSAAKKNFIWTGDEHGVIFPTCEEILIIVDEEEPMIELVGQNFTNEFEIWFDSVPLKTTFLNSRRLRGLIPSLNDIKPNWRGQLDTVSVHVNLVLKRNALCVATGMLFKFTPVELTEECAFSYEAGNSNDPPCVQIN</sequence>
<dbReference type="EMBL" id="FN653029">
    <property type="protein sequence ID" value="CBY08076.1"/>
    <property type="molecule type" value="Genomic_DNA"/>
</dbReference>
<evidence type="ECO:0000313" key="5">
    <source>
        <dbReference type="Proteomes" id="UP000001307"/>
    </source>
</evidence>
<feature type="domain" description="Beta-trefoil DNA-binding" evidence="1">
    <location>
        <begin position="10"/>
        <end position="107"/>
    </location>
</feature>
<dbReference type="Gene3D" id="2.60.40.10">
    <property type="entry name" value="Immunoglobulins"/>
    <property type="match status" value="1"/>
</dbReference>
<dbReference type="Pfam" id="PF20144">
    <property type="entry name" value="TIG_SUH"/>
    <property type="match status" value="1"/>
</dbReference>